<evidence type="ECO:0000256" key="2">
    <source>
        <dbReference type="ARBA" id="ARBA00024195"/>
    </source>
</evidence>
<keyword evidence="4" id="KW-1185">Reference proteome</keyword>
<comment type="caution">
    <text evidence="3">The sequence shown here is derived from an EMBL/GenBank/DDBJ whole genome shotgun (WGS) entry which is preliminary data.</text>
</comment>
<dbReference type="GO" id="GO:0006508">
    <property type="term" value="P:proteolysis"/>
    <property type="evidence" value="ECO:0007669"/>
    <property type="project" value="InterPro"/>
</dbReference>
<evidence type="ECO:0000313" key="4">
    <source>
        <dbReference type="Proteomes" id="UP000653454"/>
    </source>
</evidence>
<dbReference type="InterPro" id="IPR043504">
    <property type="entry name" value="Peptidase_S1_PA_chymotrypsin"/>
</dbReference>
<dbReference type="PRINTS" id="PR00722">
    <property type="entry name" value="CHYMOTRYPSIN"/>
</dbReference>
<dbReference type="SMART" id="SM00020">
    <property type="entry name" value="Tryp_SPc"/>
    <property type="match status" value="1"/>
</dbReference>
<dbReference type="OrthoDB" id="10061449at2759"/>
<dbReference type="FunFam" id="2.40.10.10:FF:000002">
    <property type="entry name" value="Transmembrane protease serine"/>
    <property type="match status" value="1"/>
</dbReference>
<organism evidence="3 4">
    <name type="scientific">Plutella xylostella</name>
    <name type="common">Diamondback moth</name>
    <name type="synonym">Plutella maculipennis</name>
    <dbReference type="NCBI Taxonomy" id="51655"/>
    <lineage>
        <taxon>Eukaryota</taxon>
        <taxon>Metazoa</taxon>
        <taxon>Ecdysozoa</taxon>
        <taxon>Arthropoda</taxon>
        <taxon>Hexapoda</taxon>
        <taxon>Insecta</taxon>
        <taxon>Pterygota</taxon>
        <taxon>Neoptera</taxon>
        <taxon>Endopterygota</taxon>
        <taxon>Lepidoptera</taxon>
        <taxon>Glossata</taxon>
        <taxon>Ditrysia</taxon>
        <taxon>Yponomeutoidea</taxon>
        <taxon>Plutellidae</taxon>
        <taxon>Plutella</taxon>
    </lineage>
</organism>
<dbReference type="InterPro" id="IPR009003">
    <property type="entry name" value="Peptidase_S1_PA"/>
</dbReference>
<proteinExistence type="inferred from homology"/>
<dbReference type="PROSITE" id="PS50240">
    <property type="entry name" value="TRYPSIN_DOM"/>
    <property type="match status" value="1"/>
</dbReference>
<accession>A0A8S4F3J7</accession>
<dbReference type="InterPro" id="IPR001314">
    <property type="entry name" value="Peptidase_S1A"/>
</dbReference>
<dbReference type="Gene3D" id="2.40.10.10">
    <property type="entry name" value="Trypsin-like serine proteases"/>
    <property type="match status" value="1"/>
</dbReference>
<dbReference type="GO" id="GO:0004252">
    <property type="term" value="F:serine-type endopeptidase activity"/>
    <property type="evidence" value="ECO:0007669"/>
    <property type="project" value="InterPro"/>
</dbReference>
<name>A0A8S4F3J7_PLUXY</name>
<dbReference type="AlphaFoldDB" id="A0A8S4F3J7"/>
<reference evidence="3" key="1">
    <citation type="submission" date="2020-11" db="EMBL/GenBank/DDBJ databases">
        <authorList>
            <person name="Whiteford S."/>
        </authorList>
    </citation>
    <scope>NUCLEOTIDE SEQUENCE</scope>
</reference>
<gene>
    <name evidence="3" type="ORF">PLXY2_LOCUS7543</name>
</gene>
<evidence type="ECO:0000313" key="3">
    <source>
        <dbReference type="EMBL" id="CAG9122418.1"/>
    </source>
</evidence>
<evidence type="ECO:0000256" key="1">
    <source>
        <dbReference type="ARBA" id="ARBA00023157"/>
    </source>
</evidence>
<dbReference type="InterPro" id="IPR001254">
    <property type="entry name" value="Trypsin_dom"/>
</dbReference>
<dbReference type="CDD" id="cd00190">
    <property type="entry name" value="Tryp_SPc"/>
    <property type="match status" value="1"/>
</dbReference>
<protein>
    <submittedName>
        <fullName evidence="3">(diamondback moth) hypothetical protein</fullName>
    </submittedName>
</protein>
<dbReference type="PANTHER" id="PTHR24252:SF7">
    <property type="entry name" value="HYALIN"/>
    <property type="match status" value="1"/>
</dbReference>
<sequence>MVSITWAVVLFTATAAVATPSSRIIGGQEVPIEQYPSIVQIEYLIPVVSIWRYSCGATIVSNSWLVSSAQCFSGRSFLGLSSRRMRAGTSVPGEGGFIVRFSSYLNHPDFNKKALYDSDITLLRLVRPLTWSAAVQPAPINLGGSELPDNSPVVVAGFGAVEADTSEEMTDLQEAAVFTVNTEECRRRYKDFLNENVTDTMICAGLLDVGGVDACIRDTGGPLYYNNDNSNVDVLVGIVSWGFWRACGDFTFPGVYTQVSAFTDWILANAV</sequence>
<dbReference type="Pfam" id="PF00089">
    <property type="entry name" value="Trypsin"/>
    <property type="match status" value="1"/>
</dbReference>
<keyword evidence="1" id="KW-1015">Disulfide bond</keyword>
<dbReference type="Proteomes" id="UP000653454">
    <property type="component" value="Unassembled WGS sequence"/>
</dbReference>
<dbReference type="PANTHER" id="PTHR24252">
    <property type="entry name" value="ACROSIN-RELATED"/>
    <property type="match status" value="1"/>
</dbReference>
<dbReference type="SUPFAM" id="SSF50494">
    <property type="entry name" value="Trypsin-like serine proteases"/>
    <property type="match status" value="1"/>
</dbReference>
<comment type="similarity">
    <text evidence="2">Belongs to the peptidase S1 family. CLIP subfamily.</text>
</comment>
<dbReference type="EMBL" id="CAJHNJ030000026">
    <property type="protein sequence ID" value="CAG9122418.1"/>
    <property type="molecule type" value="Genomic_DNA"/>
</dbReference>